<dbReference type="EMBL" id="CP003051">
    <property type="protein sequence ID" value="AGA90435.1"/>
    <property type="molecule type" value="Genomic_DNA"/>
</dbReference>
<dbReference type="HOGENOM" id="CLU_143564_0_0_6"/>
<dbReference type="KEGG" id="tmb:Thimo_1657"/>
<dbReference type="OrthoDB" id="9792294at2"/>
<name>L0GYH4_9GAMM</name>
<organism evidence="1 2">
    <name type="scientific">Thioflavicoccus mobilis 8321</name>
    <dbReference type="NCBI Taxonomy" id="765912"/>
    <lineage>
        <taxon>Bacteria</taxon>
        <taxon>Pseudomonadati</taxon>
        <taxon>Pseudomonadota</taxon>
        <taxon>Gammaproteobacteria</taxon>
        <taxon>Chromatiales</taxon>
        <taxon>Chromatiaceae</taxon>
        <taxon>Thioflavicoccus</taxon>
    </lineage>
</organism>
<dbReference type="AlphaFoldDB" id="L0GYH4"/>
<dbReference type="Proteomes" id="UP000010816">
    <property type="component" value="Chromosome"/>
</dbReference>
<evidence type="ECO:0000313" key="2">
    <source>
        <dbReference type="Proteomes" id="UP000010816"/>
    </source>
</evidence>
<proteinExistence type="predicted"/>
<accession>L0GYH4</accession>
<dbReference type="eggNOG" id="ENOG5032QYV">
    <property type="taxonomic scope" value="Bacteria"/>
</dbReference>
<evidence type="ECO:0000313" key="1">
    <source>
        <dbReference type="EMBL" id="AGA90435.1"/>
    </source>
</evidence>
<keyword evidence="2" id="KW-1185">Reference proteome</keyword>
<protein>
    <submittedName>
        <fullName evidence="1">Uncharacterized protein</fullName>
    </submittedName>
</protein>
<dbReference type="STRING" id="765912.Thimo_1657"/>
<sequence>MDDERLRRAYPEINDRLCPFEKGILSTQAGCRRARRFCVAERLGVRCDTDAAQARCQSFLDLVRRQARFALKAVDRQAALTHANALRIQVGGLRGVRALLAPPTSPESPIDDIDGLLRAATTHFGDLGTLPWSAVIQQIAAYEGRRPPRRNR</sequence>
<reference evidence="1 2" key="1">
    <citation type="submission" date="2011-09" db="EMBL/GenBank/DDBJ databases">
        <title>Complete sequence of chromosome of Thioflavicoccus mobilis 8321.</title>
        <authorList>
            <consortium name="US DOE Joint Genome Institute"/>
            <person name="Lucas S."/>
            <person name="Han J."/>
            <person name="Lapidus A."/>
            <person name="Cheng J.-F."/>
            <person name="Goodwin L."/>
            <person name="Pitluck S."/>
            <person name="Peters L."/>
            <person name="Ovchinnikova G."/>
            <person name="Lu M."/>
            <person name="Detter J.C."/>
            <person name="Han C."/>
            <person name="Tapia R."/>
            <person name="Land M."/>
            <person name="Hauser L."/>
            <person name="Kyrpides N."/>
            <person name="Ivanova N."/>
            <person name="Pagani I."/>
            <person name="Vogl K."/>
            <person name="Liu Z."/>
            <person name="Imhoff J."/>
            <person name="Thiel V."/>
            <person name="Frigaard N.-U."/>
            <person name="Bryant D."/>
            <person name="Woyke T."/>
        </authorList>
    </citation>
    <scope>NUCLEOTIDE SEQUENCE [LARGE SCALE GENOMIC DNA]</scope>
    <source>
        <strain evidence="1 2">8321</strain>
    </source>
</reference>
<dbReference type="RefSeq" id="WP_015280576.1">
    <property type="nucleotide sequence ID" value="NC_019940.1"/>
</dbReference>
<gene>
    <name evidence="1" type="ORF">Thimo_1657</name>
</gene>